<evidence type="ECO:0000313" key="2">
    <source>
        <dbReference type="Proteomes" id="UP001598448"/>
    </source>
</evidence>
<protein>
    <submittedName>
        <fullName evidence="1">Uncharacterized protein</fullName>
    </submittedName>
</protein>
<sequence length="86" mass="9633">MRTVAFDAMAAGRWERADAAWQESDLLLWKPSAAWFGVDAFHVPDGDGCRLRNGHVDCEHPIRHTEVGFDTLDLTVDLVIAPDLTR</sequence>
<proteinExistence type="predicted"/>
<dbReference type="Proteomes" id="UP001598448">
    <property type="component" value="Unassembled WGS sequence"/>
</dbReference>
<dbReference type="RefSeq" id="WP_386711340.1">
    <property type="nucleotide sequence ID" value="NZ_JBHXIJ010000045.1"/>
</dbReference>
<name>A0ABW6FHX2_9ACTN</name>
<reference evidence="1 2" key="1">
    <citation type="submission" date="2024-09" db="EMBL/GenBank/DDBJ databases">
        <title>The Natural Products Discovery Center: Release of the First 8490 Sequenced Strains for Exploring Actinobacteria Biosynthetic Diversity.</title>
        <authorList>
            <person name="Kalkreuter E."/>
            <person name="Kautsar S.A."/>
            <person name="Yang D."/>
            <person name="Bader C.D."/>
            <person name="Teijaro C.N."/>
            <person name="Fluegel L."/>
            <person name="Davis C.M."/>
            <person name="Simpson J.R."/>
            <person name="Lauterbach L."/>
            <person name="Steele A.D."/>
            <person name="Gui C."/>
            <person name="Meng S."/>
            <person name="Li G."/>
            <person name="Viehrig K."/>
            <person name="Ye F."/>
            <person name="Su P."/>
            <person name="Kiefer A.F."/>
            <person name="Nichols A."/>
            <person name="Cepeda A.J."/>
            <person name="Yan W."/>
            <person name="Fan B."/>
            <person name="Jiang Y."/>
            <person name="Adhikari A."/>
            <person name="Zheng C.-J."/>
            <person name="Schuster L."/>
            <person name="Cowan T.M."/>
            <person name="Smanski M.J."/>
            <person name="Chevrette M.G."/>
            <person name="De Carvalho L.P.S."/>
            <person name="Shen B."/>
        </authorList>
    </citation>
    <scope>NUCLEOTIDE SEQUENCE [LARGE SCALE GENOMIC DNA]</scope>
    <source>
        <strain evidence="1 2">NPDC058348</strain>
    </source>
</reference>
<dbReference type="EMBL" id="JBHXIJ010000045">
    <property type="protein sequence ID" value="MFD5099172.1"/>
    <property type="molecule type" value="Genomic_DNA"/>
</dbReference>
<organism evidence="1 2">
    <name type="scientific">Streptomyces albidochromogenes</name>
    <dbReference type="NCBI Taxonomy" id="329524"/>
    <lineage>
        <taxon>Bacteria</taxon>
        <taxon>Bacillati</taxon>
        <taxon>Actinomycetota</taxon>
        <taxon>Actinomycetes</taxon>
        <taxon>Kitasatosporales</taxon>
        <taxon>Streptomycetaceae</taxon>
        <taxon>Streptomyces</taxon>
    </lineage>
</organism>
<evidence type="ECO:0000313" key="1">
    <source>
        <dbReference type="EMBL" id="MFD5099172.1"/>
    </source>
</evidence>
<comment type="caution">
    <text evidence="1">The sequence shown here is derived from an EMBL/GenBank/DDBJ whole genome shotgun (WGS) entry which is preliminary data.</text>
</comment>
<dbReference type="InterPro" id="IPR035930">
    <property type="entry name" value="FomD-like_sf"/>
</dbReference>
<dbReference type="Gene3D" id="2.40.380.10">
    <property type="entry name" value="FomD-like"/>
    <property type="match status" value="1"/>
</dbReference>
<keyword evidence="2" id="KW-1185">Reference proteome</keyword>
<gene>
    <name evidence="1" type="ORF">ACFWJN_09410</name>
</gene>
<accession>A0ABW6FHX2</accession>